<keyword evidence="2 7" id="KW-0689">Ribosomal protein</keyword>
<reference evidence="7" key="1">
    <citation type="journal article" date="2015" name="ISME J.">
        <title>Aquifer environment selects for microbial species cohorts in sediment and groundwater.</title>
        <authorList>
            <person name="Hug L.A."/>
            <person name="Thomas B.C."/>
            <person name="Brown C.T."/>
            <person name="Frischkorn K.R."/>
            <person name="Williams K.H."/>
            <person name="Tringe S.G."/>
            <person name="Banfield J.F."/>
        </authorList>
    </citation>
    <scope>NUCLEOTIDE SEQUENCE</scope>
</reference>
<evidence type="ECO:0000256" key="1">
    <source>
        <dbReference type="ARBA" id="ARBA00010528"/>
    </source>
</evidence>
<evidence type="ECO:0000256" key="5">
    <source>
        <dbReference type="ARBA" id="ARBA00035462"/>
    </source>
</evidence>
<dbReference type="Pfam" id="PF00573">
    <property type="entry name" value="Ribosomal_L4"/>
    <property type="match status" value="1"/>
</dbReference>
<dbReference type="InterPro" id="IPR023574">
    <property type="entry name" value="Ribosomal_uL4_dom_sf"/>
</dbReference>
<sequence length="221" mass="24813">MALMLKKFNLEGKETGSVELSEELLQGKANPQMVKDYLVALRANARQWSANTQTRREVNHSHQKPHPQKGTGRARQGFLGATQYRGGGRVGGPRPKFDQHIRINKKERRAAIRYLLLEKAKAGRLYVLETPKMDKPQTKAVVRFLKGSGIEGKRALFLAEGSIQGEVSPKERYANFVRSIRNIPDISFLLLPNLGGYDAALHEDAVLMENALDELKILLNE</sequence>
<evidence type="ECO:0000256" key="3">
    <source>
        <dbReference type="ARBA" id="ARBA00023274"/>
    </source>
</evidence>
<feature type="region of interest" description="Disordered" evidence="6">
    <location>
        <begin position="50"/>
        <end position="75"/>
    </location>
</feature>
<evidence type="ECO:0000313" key="7">
    <source>
        <dbReference type="EMBL" id="AKQ01386.1"/>
    </source>
</evidence>
<dbReference type="GO" id="GO:1990904">
    <property type="term" value="C:ribonucleoprotein complex"/>
    <property type="evidence" value="ECO:0007669"/>
    <property type="project" value="UniProtKB-KW"/>
</dbReference>
<dbReference type="GO" id="GO:0003735">
    <property type="term" value="F:structural constituent of ribosome"/>
    <property type="evidence" value="ECO:0007669"/>
    <property type="project" value="InterPro"/>
</dbReference>
<accession>A0A0H4T1D6</accession>
<dbReference type="AlphaFoldDB" id="A0A0H4T1D6"/>
<dbReference type="GO" id="GO:0006412">
    <property type="term" value="P:translation"/>
    <property type="evidence" value="ECO:0007669"/>
    <property type="project" value="InterPro"/>
</dbReference>
<comment type="similarity">
    <text evidence="1">Belongs to the universal ribosomal protein uL4 family.</text>
</comment>
<dbReference type="SUPFAM" id="SSF52166">
    <property type="entry name" value="Ribosomal protein L4"/>
    <property type="match status" value="1"/>
</dbReference>
<keyword evidence="3" id="KW-0687">Ribonucleoprotein</keyword>
<dbReference type="PANTHER" id="PTHR10746">
    <property type="entry name" value="50S RIBOSOMAL PROTEIN L4"/>
    <property type="match status" value="1"/>
</dbReference>
<dbReference type="GO" id="GO:0005840">
    <property type="term" value="C:ribosome"/>
    <property type="evidence" value="ECO:0007669"/>
    <property type="project" value="UniProtKB-KW"/>
</dbReference>
<evidence type="ECO:0000256" key="6">
    <source>
        <dbReference type="SAM" id="MobiDB-lite"/>
    </source>
</evidence>
<dbReference type="InterPro" id="IPR002136">
    <property type="entry name" value="Ribosomal_uL4"/>
</dbReference>
<dbReference type="NCBIfam" id="TIGR03953">
    <property type="entry name" value="rplD_bact"/>
    <property type="match status" value="1"/>
</dbReference>
<protein>
    <recommendedName>
        <fullName evidence="4">Large ribosomal subunit protein uL4</fullName>
    </recommendedName>
    <alternativeName>
        <fullName evidence="5">50S ribosomal protein L4</fullName>
    </alternativeName>
</protein>
<gene>
    <name evidence="7" type="primary">rplD</name>
</gene>
<organism evidence="7">
    <name type="scientific">uncultured Chlamydiae bacterium Rifle_16ft_4_minimus_1822</name>
    <dbReference type="NCBI Taxonomy" id="1665093"/>
    <lineage>
        <taxon>Bacteria</taxon>
        <taxon>Pseudomonadati</taxon>
        <taxon>Chlamydiota</taxon>
        <taxon>Chlamydiia</taxon>
        <taxon>environmental samples</taxon>
    </lineage>
</organism>
<proteinExistence type="inferred from homology"/>
<evidence type="ECO:0000256" key="4">
    <source>
        <dbReference type="ARBA" id="ARBA00035244"/>
    </source>
</evidence>
<dbReference type="EMBL" id="KT006964">
    <property type="protein sequence ID" value="AKQ01386.1"/>
    <property type="molecule type" value="Genomic_DNA"/>
</dbReference>
<name>A0A0H4T1D6_9BACT</name>
<evidence type="ECO:0000256" key="2">
    <source>
        <dbReference type="ARBA" id="ARBA00022980"/>
    </source>
</evidence>
<dbReference type="PANTHER" id="PTHR10746:SF6">
    <property type="entry name" value="LARGE RIBOSOMAL SUBUNIT PROTEIN UL4M"/>
    <property type="match status" value="1"/>
</dbReference>
<dbReference type="InterPro" id="IPR013005">
    <property type="entry name" value="Ribosomal_uL4-like"/>
</dbReference>
<dbReference type="Gene3D" id="3.40.1370.10">
    <property type="match status" value="1"/>
</dbReference>